<evidence type="ECO:0000256" key="1">
    <source>
        <dbReference type="ARBA" id="ARBA00004635"/>
    </source>
</evidence>
<proteinExistence type="inferred from homology"/>
<keyword evidence="11" id="KW-1185">Reference proteome</keyword>
<evidence type="ECO:0000259" key="9">
    <source>
        <dbReference type="Pfam" id="PF25198"/>
    </source>
</evidence>
<dbReference type="Gene3D" id="3.30.300.210">
    <property type="entry name" value="Nutrient germinant receptor protein C, domain 3"/>
    <property type="match status" value="1"/>
</dbReference>
<keyword evidence="4" id="KW-0732">Signal</keyword>
<dbReference type="InterPro" id="IPR057336">
    <property type="entry name" value="GerAC_N"/>
</dbReference>
<dbReference type="Pfam" id="PF05504">
    <property type="entry name" value="Spore_GerAC"/>
    <property type="match status" value="1"/>
</dbReference>
<comment type="subcellular location">
    <subcellularLocation>
        <location evidence="1">Membrane</location>
        <topology evidence="1">Lipid-anchor</topology>
    </subcellularLocation>
</comment>
<evidence type="ECO:0000313" key="10">
    <source>
        <dbReference type="EMBL" id="QHT59531.1"/>
    </source>
</evidence>
<dbReference type="RefSeq" id="WP_162355597.1">
    <property type="nucleotide sequence ID" value="NZ_CP048209.1"/>
</dbReference>
<feature type="domain" description="Spore germination GerAC-like C-terminal" evidence="8">
    <location>
        <begin position="226"/>
        <end position="395"/>
    </location>
</feature>
<dbReference type="InterPro" id="IPR008844">
    <property type="entry name" value="Spore_GerAC-like"/>
</dbReference>
<evidence type="ECO:0000256" key="3">
    <source>
        <dbReference type="ARBA" id="ARBA00022544"/>
    </source>
</evidence>
<accession>A0A6C0FVN8</accession>
<dbReference type="PANTHER" id="PTHR35789:SF1">
    <property type="entry name" value="SPORE GERMINATION PROTEIN B3"/>
    <property type="match status" value="1"/>
</dbReference>
<evidence type="ECO:0000256" key="6">
    <source>
        <dbReference type="ARBA" id="ARBA00023139"/>
    </source>
</evidence>
<name>A0A6C0FVN8_9BACL</name>
<comment type="similarity">
    <text evidence="2">Belongs to the GerABKC lipoprotein family.</text>
</comment>
<evidence type="ECO:0000256" key="2">
    <source>
        <dbReference type="ARBA" id="ARBA00007886"/>
    </source>
</evidence>
<gene>
    <name evidence="10" type="ORF">GXP70_05885</name>
</gene>
<dbReference type="Proteomes" id="UP000476064">
    <property type="component" value="Chromosome"/>
</dbReference>
<dbReference type="InterPro" id="IPR038501">
    <property type="entry name" value="Spore_GerAC_C_sf"/>
</dbReference>
<dbReference type="KEGG" id="plyc:GXP70_05885"/>
<dbReference type="PANTHER" id="PTHR35789">
    <property type="entry name" value="SPORE GERMINATION PROTEIN B3"/>
    <property type="match status" value="1"/>
</dbReference>
<dbReference type="InterPro" id="IPR046953">
    <property type="entry name" value="Spore_GerAC-like_C"/>
</dbReference>
<keyword evidence="7" id="KW-0449">Lipoprotein</keyword>
<keyword evidence="3" id="KW-0309">Germination</keyword>
<feature type="domain" description="Spore germination protein N-terminal" evidence="9">
    <location>
        <begin position="25"/>
        <end position="217"/>
    </location>
</feature>
<organism evidence="10 11">
    <name type="scientific">Paenibacillus lycopersici</name>
    <dbReference type="NCBI Taxonomy" id="2704462"/>
    <lineage>
        <taxon>Bacteria</taxon>
        <taxon>Bacillati</taxon>
        <taxon>Bacillota</taxon>
        <taxon>Bacilli</taxon>
        <taxon>Bacillales</taxon>
        <taxon>Paenibacillaceae</taxon>
        <taxon>Paenibacillus</taxon>
    </lineage>
</organism>
<dbReference type="PROSITE" id="PS51257">
    <property type="entry name" value="PROKAR_LIPOPROTEIN"/>
    <property type="match status" value="1"/>
</dbReference>
<protein>
    <submittedName>
        <fullName evidence="10">Ger(X)C family spore germination protein</fullName>
    </submittedName>
</protein>
<evidence type="ECO:0000259" key="8">
    <source>
        <dbReference type="Pfam" id="PF05504"/>
    </source>
</evidence>
<dbReference type="Pfam" id="PF25198">
    <property type="entry name" value="Spore_GerAC_N"/>
    <property type="match status" value="1"/>
</dbReference>
<evidence type="ECO:0000313" key="11">
    <source>
        <dbReference type="Proteomes" id="UP000476064"/>
    </source>
</evidence>
<keyword evidence="5" id="KW-0472">Membrane</keyword>
<dbReference type="GO" id="GO:0009847">
    <property type="term" value="P:spore germination"/>
    <property type="evidence" value="ECO:0007669"/>
    <property type="project" value="InterPro"/>
</dbReference>
<keyword evidence="6" id="KW-0564">Palmitate</keyword>
<dbReference type="GO" id="GO:0016020">
    <property type="term" value="C:membrane"/>
    <property type="evidence" value="ECO:0007669"/>
    <property type="project" value="UniProtKB-SubCell"/>
</dbReference>
<reference evidence="10 11" key="1">
    <citation type="submission" date="2020-01" db="EMBL/GenBank/DDBJ databases">
        <title>Paenibacillus sp. nov., isolated from tomato rhizosphere.</title>
        <authorList>
            <person name="Weon H.-Y."/>
            <person name="Lee S.A."/>
        </authorList>
    </citation>
    <scope>NUCLEOTIDE SEQUENCE [LARGE SCALE GENOMIC DNA]</scope>
    <source>
        <strain evidence="10 11">12200R-189</strain>
    </source>
</reference>
<evidence type="ECO:0000256" key="5">
    <source>
        <dbReference type="ARBA" id="ARBA00023136"/>
    </source>
</evidence>
<dbReference type="NCBIfam" id="TIGR02887">
    <property type="entry name" value="spore_ger_x_C"/>
    <property type="match status" value="1"/>
</dbReference>
<evidence type="ECO:0000256" key="7">
    <source>
        <dbReference type="ARBA" id="ARBA00023288"/>
    </source>
</evidence>
<dbReference type="AlphaFoldDB" id="A0A6C0FVN8"/>
<sequence>MKGFQTVIRFFACAALLLALTGCWDRVEIDKRGFVVGVALDTAEQTGSSEKEDVPGTKIRGTFQFIVPSGLKSSSGSAGSGSAGARRSYFNLAVEESNMAALTAMLSSRTSRSPYYEHLKLIIISKAIASNDSMFSDVLDFFLRGKEMRRDMHVLVTDGKASDLMRVTSLNENYPVSYIESTISNTDETSYILPSSRLGDVHEHLLKPESFTIQRVRLSGGSITLTGAALFDGSEHKMIGTLNGENTQGLNFLMGQVKGGILETAFKNTSIAIAVEDASRKIKLAGDDGERLKFTVKISCDGTLIKSTLNTDLLDKAQTGTLEKLFESEIEKIAQKTIRTLQQKYKKDAMGLGSFMYQNHYRKWKRFSAEWETGRSLFAKADIEVKANVKLRRIGDINRAEEE</sequence>
<dbReference type="EMBL" id="CP048209">
    <property type="protein sequence ID" value="QHT59531.1"/>
    <property type="molecule type" value="Genomic_DNA"/>
</dbReference>
<evidence type="ECO:0000256" key="4">
    <source>
        <dbReference type="ARBA" id="ARBA00022729"/>
    </source>
</evidence>